<organism evidence="6 7">
    <name type="scientific">Caerostris darwini</name>
    <dbReference type="NCBI Taxonomy" id="1538125"/>
    <lineage>
        <taxon>Eukaryota</taxon>
        <taxon>Metazoa</taxon>
        <taxon>Ecdysozoa</taxon>
        <taxon>Arthropoda</taxon>
        <taxon>Chelicerata</taxon>
        <taxon>Arachnida</taxon>
        <taxon>Araneae</taxon>
        <taxon>Araneomorphae</taxon>
        <taxon>Entelegynae</taxon>
        <taxon>Araneoidea</taxon>
        <taxon>Araneidae</taxon>
        <taxon>Caerostris</taxon>
    </lineage>
</organism>
<evidence type="ECO:0000256" key="4">
    <source>
        <dbReference type="ARBA" id="ARBA00023136"/>
    </source>
</evidence>
<comment type="subcellular location">
    <subcellularLocation>
        <location evidence="1">Membrane</location>
        <topology evidence="1">Multi-pass membrane protein</topology>
    </subcellularLocation>
</comment>
<evidence type="ECO:0000256" key="3">
    <source>
        <dbReference type="ARBA" id="ARBA00022989"/>
    </source>
</evidence>
<dbReference type="InterPro" id="IPR050332">
    <property type="entry name" value="GPCR_2"/>
</dbReference>
<accession>A0AAV4N6V4</accession>
<sequence length="269" mass="30395">MIDSVSELLDSHHRSLHRRHRLHPVHHRTLYHAFHLLLFQLSEMQSPKSSPKPVSGSSLEPAAFDCHILSCLAERLLQAQRVAVQERPRAADVLWHGQHQLDVCRGTAAAQQGDSAHLQAGRSLQALLQHRMGSIHTFVTMSSAIEQLSMKEYVKNFISYISAVSIPALCIGSWSWLMYMYHDTSCWSGYGDLPYIWIITGPMLAALLVNSVFLVDIIRVLVTKRHANFSTEANQVRCALYDGLPHQKHCPWPHAQPAINACGRRRVFL</sequence>
<evidence type="ECO:0000313" key="6">
    <source>
        <dbReference type="EMBL" id="GIX80119.1"/>
    </source>
</evidence>
<feature type="transmembrane region" description="Helical" evidence="5">
    <location>
        <begin position="193"/>
        <end position="215"/>
    </location>
</feature>
<comment type="caution">
    <text evidence="6">The sequence shown here is derived from an EMBL/GenBank/DDBJ whole genome shotgun (WGS) entry which is preliminary data.</text>
</comment>
<proteinExistence type="predicted"/>
<name>A0AAV4N6V4_9ARAC</name>
<dbReference type="Gene3D" id="1.20.1070.10">
    <property type="entry name" value="Rhodopsin 7-helix transmembrane proteins"/>
    <property type="match status" value="1"/>
</dbReference>
<dbReference type="Pfam" id="PF00002">
    <property type="entry name" value="7tm_2"/>
    <property type="match status" value="1"/>
</dbReference>
<dbReference type="PANTHER" id="PTHR45620">
    <property type="entry name" value="PDF RECEPTOR-LIKE PROTEIN-RELATED"/>
    <property type="match status" value="1"/>
</dbReference>
<evidence type="ECO:0000256" key="1">
    <source>
        <dbReference type="ARBA" id="ARBA00004141"/>
    </source>
</evidence>
<dbReference type="Proteomes" id="UP001054837">
    <property type="component" value="Unassembled WGS sequence"/>
</dbReference>
<feature type="transmembrane region" description="Helical" evidence="5">
    <location>
        <begin position="157"/>
        <end position="181"/>
    </location>
</feature>
<keyword evidence="7" id="KW-1185">Reference proteome</keyword>
<dbReference type="InterPro" id="IPR000832">
    <property type="entry name" value="GPCR_2_secretin-like"/>
</dbReference>
<gene>
    <name evidence="6" type="primary">Pdfr</name>
    <name evidence="6" type="ORF">CDAR_14051</name>
</gene>
<dbReference type="GO" id="GO:0008528">
    <property type="term" value="F:G protein-coupled peptide receptor activity"/>
    <property type="evidence" value="ECO:0007669"/>
    <property type="project" value="TreeGrafter"/>
</dbReference>
<dbReference type="AlphaFoldDB" id="A0AAV4N6V4"/>
<dbReference type="EMBL" id="BPLQ01001270">
    <property type="protein sequence ID" value="GIX80119.1"/>
    <property type="molecule type" value="Genomic_DNA"/>
</dbReference>
<keyword evidence="4 5" id="KW-0472">Membrane</keyword>
<reference evidence="6 7" key="1">
    <citation type="submission" date="2021-06" db="EMBL/GenBank/DDBJ databases">
        <title>Caerostris darwini draft genome.</title>
        <authorList>
            <person name="Kono N."/>
            <person name="Arakawa K."/>
        </authorList>
    </citation>
    <scope>NUCLEOTIDE SEQUENCE [LARGE SCALE GENOMIC DNA]</scope>
</reference>
<keyword evidence="3 5" id="KW-1133">Transmembrane helix</keyword>
<keyword evidence="2 5" id="KW-0812">Transmembrane</keyword>
<keyword evidence="6" id="KW-0675">Receptor</keyword>
<evidence type="ECO:0000256" key="5">
    <source>
        <dbReference type="SAM" id="Phobius"/>
    </source>
</evidence>
<dbReference type="PANTHER" id="PTHR45620:SF40">
    <property type="entry name" value="CORTICOTROPIN-RELEASING FACTOR RECEPTOR 2-LIKE ISOFORM X1"/>
    <property type="match status" value="1"/>
</dbReference>
<protein>
    <submittedName>
        <fullName evidence="6">PDF receptor</fullName>
    </submittedName>
</protein>
<evidence type="ECO:0000313" key="7">
    <source>
        <dbReference type="Proteomes" id="UP001054837"/>
    </source>
</evidence>
<dbReference type="GO" id="GO:0007188">
    <property type="term" value="P:adenylate cyclase-modulating G protein-coupled receptor signaling pathway"/>
    <property type="evidence" value="ECO:0007669"/>
    <property type="project" value="TreeGrafter"/>
</dbReference>
<evidence type="ECO:0000256" key="2">
    <source>
        <dbReference type="ARBA" id="ARBA00022692"/>
    </source>
</evidence>
<dbReference type="GO" id="GO:0005886">
    <property type="term" value="C:plasma membrane"/>
    <property type="evidence" value="ECO:0007669"/>
    <property type="project" value="TreeGrafter"/>
</dbReference>